<dbReference type="RefSeq" id="XP_067927173.1">
    <property type="nucleotide sequence ID" value="XM_068060851.1"/>
</dbReference>
<comment type="caution">
    <text evidence="2">The sequence shown here is derived from an EMBL/GenBank/DDBJ whole genome shotgun (WGS) entry which is preliminary data.</text>
</comment>
<dbReference type="Proteomes" id="UP000221165">
    <property type="component" value="Unassembled WGS sequence"/>
</dbReference>
<dbReference type="InterPro" id="IPR001584">
    <property type="entry name" value="Integrase_cat-core"/>
</dbReference>
<keyword evidence="3" id="KW-1185">Reference proteome</keyword>
<reference evidence="2 3" key="1">
    <citation type="journal article" date="2017" name="Int. J. Parasitol.">
        <title>The genome of the protozoan parasite Cystoisospora suis and a reverse vaccinology approach to identify vaccine candidates.</title>
        <authorList>
            <person name="Palmieri N."/>
            <person name="Shrestha A."/>
            <person name="Ruttkowski B."/>
            <person name="Beck T."/>
            <person name="Vogl C."/>
            <person name="Tomley F."/>
            <person name="Blake D.P."/>
            <person name="Joachim A."/>
        </authorList>
    </citation>
    <scope>NUCLEOTIDE SEQUENCE [LARGE SCALE GENOMIC DNA]</scope>
    <source>
        <strain evidence="2 3">Wien I</strain>
    </source>
</reference>
<proteinExistence type="predicted"/>
<dbReference type="PROSITE" id="PS50994">
    <property type="entry name" value="INTEGRASE"/>
    <property type="match status" value="1"/>
</dbReference>
<evidence type="ECO:0000313" key="3">
    <source>
        <dbReference type="Proteomes" id="UP000221165"/>
    </source>
</evidence>
<accession>A0A2C6LBM8</accession>
<dbReference type="OrthoDB" id="166633at2759"/>
<protein>
    <submittedName>
        <fullName evidence="2">Dna rna polymerases superfamily protein</fullName>
    </submittedName>
</protein>
<organism evidence="2 3">
    <name type="scientific">Cystoisospora suis</name>
    <dbReference type="NCBI Taxonomy" id="483139"/>
    <lineage>
        <taxon>Eukaryota</taxon>
        <taxon>Sar</taxon>
        <taxon>Alveolata</taxon>
        <taxon>Apicomplexa</taxon>
        <taxon>Conoidasida</taxon>
        <taxon>Coccidia</taxon>
        <taxon>Eucoccidiorida</taxon>
        <taxon>Eimeriorina</taxon>
        <taxon>Sarcocystidae</taxon>
        <taxon>Cystoisospora</taxon>
    </lineage>
</organism>
<dbReference type="GO" id="GO:0015074">
    <property type="term" value="P:DNA integration"/>
    <property type="evidence" value="ECO:0007669"/>
    <property type="project" value="InterPro"/>
</dbReference>
<dbReference type="Pfam" id="PF00665">
    <property type="entry name" value="rve"/>
    <property type="match status" value="1"/>
</dbReference>
<evidence type="ECO:0000259" key="1">
    <source>
        <dbReference type="PROSITE" id="PS50994"/>
    </source>
</evidence>
<dbReference type="Gene3D" id="3.30.420.10">
    <property type="entry name" value="Ribonuclease H-like superfamily/Ribonuclease H"/>
    <property type="match status" value="1"/>
</dbReference>
<gene>
    <name evidence="2" type="ORF">CSUI_000618</name>
</gene>
<dbReference type="PANTHER" id="PTHR35046">
    <property type="entry name" value="ZINC KNUCKLE (CCHC-TYPE) FAMILY PROTEIN"/>
    <property type="match status" value="1"/>
</dbReference>
<dbReference type="AlphaFoldDB" id="A0A2C6LBM8"/>
<evidence type="ECO:0000313" key="2">
    <source>
        <dbReference type="EMBL" id="PHJ25527.1"/>
    </source>
</evidence>
<name>A0A2C6LBM8_9APIC</name>
<sequence length="141" mass="15620">MDSGIGAFVKACVKCAKNKAPRQKSGGLLQPLEIPEAPWGEISIDLIVGLPRTTEGHDAILTIVCRLTKMAHFVPTTVNISAEGIAQILNREVVRLHGVPRAIVSDRDPRFTGELWGEFCKKLDIKLRMLTHITRRDQVVE</sequence>
<dbReference type="EMBL" id="MIGC01000236">
    <property type="protein sequence ID" value="PHJ25527.1"/>
    <property type="molecule type" value="Genomic_DNA"/>
</dbReference>
<dbReference type="GeneID" id="94424062"/>
<dbReference type="InterPro" id="IPR036397">
    <property type="entry name" value="RNaseH_sf"/>
</dbReference>
<dbReference type="GO" id="GO:0003676">
    <property type="term" value="F:nucleic acid binding"/>
    <property type="evidence" value="ECO:0007669"/>
    <property type="project" value="InterPro"/>
</dbReference>
<dbReference type="InterPro" id="IPR012337">
    <property type="entry name" value="RNaseH-like_sf"/>
</dbReference>
<feature type="domain" description="Integrase catalytic" evidence="1">
    <location>
        <begin position="34"/>
        <end position="141"/>
    </location>
</feature>
<dbReference type="VEuPathDB" id="ToxoDB:CSUI_000618"/>
<dbReference type="PANTHER" id="PTHR35046:SF26">
    <property type="entry name" value="RNA-DIRECTED DNA POLYMERASE"/>
    <property type="match status" value="1"/>
</dbReference>
<dbReference type="SUPFAM" id="SSF53098">
    <property type="entry name" value="Ribonuclease H-like"/>
    <property type="match status" value="1"/>
</dbReference>